<evidence type="ECO:0000313" key="6">
    <source>
        <dbReference type="Proteomes" id="UP000718281"/>
    </source>
</evidence>
<dbReference type="Gene3D" id="3.30.370.10">
    <property type="entry name" value="Barstar-like"/>
    <property type="match status" value="1"/>
</dbReference>
<dbReference type="InterPro" id="IPR035905">
    <property type="entry name" value="Barstar-like_sf"/>
</dbReference>
<dbReference type="Proteomes" id="UP000886632">
    <property type="component" value="Unassembled WGS sequence"/>
</dbReference>
<feature type="domain" description="Barstar (barnase inhibitor)" evidence="2">
    <location>
        <begin position="29"/>
        <end position="103"/>
    </location>
</feature>
<dbReference type="AlphaFoldDB" id="A0A935M680"/>
<dbReference type="EMBL" id="JADJIB010000004">
    <property type="protein sequence ID" value="MBK7274106.1"/>
    <property type="molecule type" value="Genomic_DNA"/>
</dbReference>
<dbReference type="Proteomes" id="UP000718281">
    <property type="component" value="Unassembled WGS sequence"/>
</dbReference>
<accession>A0A935M680</accession>
<organism evidence="4 7">
    <name type="scientific">Candidatus Phosphoribacter hodrii</name>
    <dbReference type="NCBI Taxonomy" id="2953743"/>
    <lineage>
        <taxon>Bacteria</taxon>
        <taxon>Bacillati</taxon>
        <taxon>Actinomycetota</taxon>
        <taxon>Actinomycetes</taxon>
        <taxon>Micrococcales</taxon>
        <taxon>Dermatophilaceae</taxon>
        <taxon>Candidatus Phosphoribacter</taxon>
    </lineage>
</organism>
<gene>
    <name evidence="3" type="ORF">IPF40_12600</name>
    <name evidence="4" type="ORF">IPI13_13365</name>
    <name evidence="5" type="ORF">IPP00_10685</name>
</gene>
<name>A0A935M680_9MICO</name>
<evidence type="ECO:0000313" key="4">
    <source>
        <dbReference type="EMBL" id="MBK7274106.1"/>
    </source>
</evidence>
<reference evidence="6 7" key="1">
    <citation type="submission" date="2020-10" db="EMBL/GenBank/DDBJ databases">
        <title>Connecting structure to function with the recovery of over 1000 high-quality activated sludge metagenome-assembled genomes encoding full-length rRNA genes using long-read sequencing.</title>
        <authorList>
            <person name="Singleton C.M."/>
            <person name="Petriglieri F."/>
            <person name="Kristensen J.M."/>
            <person name="Kirkegaard R.H."/>
            <person name="Michaelsen T.Y."/>
            <person name="Andersen M.H."/>
            <person name="Karst S.M."/>
            <person name="Dueholm M.S."/>
            <person name="Nielsen P.H."/>
            <person name="Albertsen M."/>
        </authorList>
    </citation>
    <scope>NUCLEOTIDE SEQUENCE [LARGE SCALE GENOMIC DNA]</scope>
    <source>
        <strain evidence="3">AalE_18-Q3-R2-46_BAT3C.188</strain>
        <strain evidence="4">Ega_18-Q3-R5-49_MAXAC.001</strain>
        <strain evidence="5">Ribe_18-Q3-R11-54_MAXAC.001</strain>
    </source>
</reference>
<evidence type="ECO:0000259" key="2">
    <source>
        <dbReference type="Pfam" id="PF01337"/>
    </source>
</evidence>
<evidence type="ECO:0000256" key="1">
    <source>
        <dbReference type="ARBA" id="ARBA00006845"/>
    </source>
</evidence>
<dbReference type="SUPFAM" id="SSF52038">
    <property type="entry name" value="Barstar-related"/>
    <property type="match status" value="1"/>
</dbReference>
<sequence>MLGRRADLHAVIAQAQAAGRSVRLVVGGMDKQSVLTVFADAIGAPDWFGNNYDALTDALREVSDPDGRPIEIIWDGVAVLRSLDKPTYVAVRELLREVDEERSDLTVTIVDR</sequence>
<dbReference type="EMBL" id="JADIXZ010000005">
    <property type="protein sequence ID" value="MBK6301839.1"/>
    <property type="molecule type" value="Genomic_DNA"/>
</dbReference>
<evidence type="ECO:0000313" key="5">
    <source>
        <dbReference type="EMBL" id="MBL0004419.1"/>
    </source>
</evidence>
<dbReference type="EMBL" id="JADKGK010000020">
    <property type="protein sequence ID" value="MBL0004419.1"/>
    <property type="molecule type" value="Genomic_DNA"/>
</dbReference>
<dbReference type="InterPro" id="IPR000468">
    <property type="entry name" value="Barstar"/>
</dbReference>
<dbReference type="Pfam" id="PF01337">
    <property type="entry name" value="Barstar"/>
    <property type="match status" value="1"/>
</dbReference>
<comment type="caution">
    <text evidence="4">The sequence shown here is derived from an EMBL/GenBank/DDBJ whole genome shotgun (WGS) entry which is preliminary data.</text>
</comment>
<evidence type="ECO:0000313" key="3">
    <source>
        <dbReference type="EMBL" id="MBK6301839.1"/>
    </source>
</evidence>
<proteinExistence type="inferred from homology"/>
<protein>
    <submittedName>
        <fullName evidence="4">Barstar family protein</fullName>
    </submittedName>
</protein>
<evidence type="ECO:0000313" key="7">
    <source>
        <dbReference type="Proteomes" id="UP000726105"/>
    </source>
</evidence>
<comment type="similarity">
    <text evidence="1">Belongs to the barstar family.</text>
</comment>
<dbReference type="Proteomes" id="UP000726105">
    <property type="component" value="Unassembled WGS sequence"/>
</dbReference>